<feature type="region of interest" description="Disordered" evidence="1">
    <location>
        <begin position="1"/>
        <end position="51"/>
    </location>
</feature>
<dbReference type="Proteomes" id="UP000621454">
    <property type="component" value="Unassembled WGS sequence"/>
</dbReference>
<evidence type="ECO:0000313" key="4">
    <source>
        <dbReference type="Proteomes" id="UP000621454"/>
    </source>
</evidence>
<feature type="compositionally biased region" description="Low complexity" evidence="1">
    <location>
        <begin position="182"/>
        <end position="198"/>
    </location>
</feature>
<evidence type="ECO:0000256" key="1">
    <source>
        <dbReference type="SAM" id="MobiDB-lite"/>
    </source>
</evidence>
<evidence type="ECO:0000256" key="2">
    <source>
        <dbReference type="SAM" id="Phobius"/>
    </source>
</evidence>
<reference evidence="3" key="2">
    <citation type="submission" date="2020-09" db="EMBL/GenBank/DDBJ databases">
        <authorList>
            <person name="Sun Q."/>
            <person name="Zhou Y."/>
        </authorList>
    </citation>
    <scope>NUCLEOTIDE SEQUENCE</scope>
    <source>
        <strain evidence="3">CGMCC 1.12827</strain>
    </source>
</reference>
<dbReference type="EMBL" id="BMGC01000003">
    <property type="protein sequence ID" value="GGB20833.1"/>
    <property type="molecule type" value="Genomic_DNA"/>
</dbReference>
<sequence>MMNEPHGNQPTRPLPDGWYPADGRSSSPQAGPPPRQQPPAGAPGPQPPKRNRGMIVGISALVLVLVVVIAGVGSELYLRHRITACSEKAFGEVTGTSTSVSLSKTPMLWQWASGNTPYFQVDTNDDGNSDGSPHMSLHGRANDVSSKDDGFSAGSLTASGSLPFSRVVDLSNQGSGSGATAGGTDQSGQSGQTDQSASPVQIDKIVGDPSAGTVTVNASVTMLVSIPVEATVTPTITDGKLSFKVDRASALVFGLPTDVAQSIVDTLSSSMFPPVFDKLHFDKLAVKSDGVDFAVHGQDVLFNKETLGPTSGQTNSYSCGV</sequence>
<gene>
    <name evidence="3" type="ORF">GCM10011489_06190</name>
</gene>
<dbReference type="AlphaFoldDB" id="A0A916WQG4"/>
<protein>
    <recommendedName>
        <fullName evidence="5">DUF2993 domain-containing protein</fullName>
    </recommendedName>
</protein>
<proteinExistence type="predicted"/>
<name>A0A916WQG4_9ACTN</name>
<organism evidence="3 4">
    <name type="scientific">Gordonia jinhuaensis</name>
    <dbReference type="NCBI Taxonomy" id="1517702"/>
    <lineage>
        <taxon>Bacteria</taxon>
        <taxon>Bacillati</taxon>
        <taxon>Actinomycetota</taxon>
        <taxon>Actinomycetes</taxon>
        <taxon>Mycobacteriales</taxon>
        <taxon>Gordoniaceae</taxon>
        <taxon>Gordonia</taxon>
    </lineage>
</organism>
<accession>A0A916WQG4</accession>
<feature type="transmembrane region" description="Helical" evidence="2">
    <location>
        <begin position="54"/>
        <end position="78"/>
    </location>
</feature>
<keyword evidence="2" id="KW-1133">Transmembrane helix</keyword>
<dbReference type="InterPro" id="IPR021373">
    <property type="entry name" value="DUF2993"/>
</dbReference>
<evidence type="ECO:0000313" key="3">
    <source>
        <dbReference type="EMBL" id="GGB20833.1"/>
    </source>
</evidence>
<feature type="compositionally biased region" description="Pro residues" evidence="1">
    <location>
        <begin position="30"/>
        <end position="48"/>
    </location>
</feature>
<feature type="region of interest" description="Disordered" evidence="1">
    <location>
        <begin position="167"/>
        <end position="198"/>
    </location>
</feature>
<keyword evidence="4" id="KW-1185">Reference proteome</keyword>
<keyword evidence="2" id="KW-0812">Transmembrane</keyword>
<keyword evidence="2" id="KW-0472">Membrane</keyword>
<evidence type="ECO:0008006" key="5">
    <source>
        <dbReference type="Google" id="ProtNLM"/>
    </source>
</evidence>
<feature type="region of interest" description="Disordered" evidence="1">
    <location>
        <begin position="123"/>
        <end position="148"/>
    </location>
</feature>
<feature type="compositionally biased region" description="Polar residues" evidence="1">
    <location>
        <begin position="1"/>
        <end position="11"/>
    </location>
</feature>
<dbReference type="Pfam" id="PF11209">
    <property type="entry name" value="LmeA"/>
    <property type="match status" value="1"/>
</dbReference>
<comment type="caution">
    <text evidence="3">The sequence shown here is derived from an EMBL/GenBank/DDBJ whole genome shotgun (WGS) entry which is preliminary data.</text>
</comment>
<reference evidence="3" key="1">
    <citation type="journal article" date="2014" name="Int. J. Syst. Evol. Microbiol.">
        <title>Complete genome sequence of Corynebacterium casei LMG S-19264T (=DSM 44701T), isolated from a smear-ripened cheese.</title>
        <authorList>
            <consortium name="US DOE Joint Genome Institute (JGI-PGF)"/>
            <person name="Walter F."/>
            <person name="Albersmeier A."/>
            <person name="Kalinowski J."/>
            <person name="Ruckert C."/>
        </authorList>
    </citation>
    <scope>NUCLEOTIDE SEQUENCE</scope>
    <source>
        <strain evidence="3">CGMCC 1.12827</strain>
    </source>
</reference>